<gene>
    <name evidence="2" type="ORF">CLV43_113226</name>
</gene>
<dbReference type="PANTHER" id="PTHR43279">
    <property type="entry name" value="CATECHOL-2,3-DIOXYGENASE"/>
    <property type="match status" value="1"/>
</dbReference>
<dbReference type="InterPro" id="IPR004360">
    <property type="entry name" value="Glyas_Fos-R_dOase_dom"/>
</dbReference>
<evidence type="ECO:0000259" key="1">
    <source>
        <dbReference type="PROSITE" id="PS51819"/>
    </source>
</evidence>
<dbReference type="Proteomes" id="UP000239494">
    <property type="component" value="Unassembled WGS sequence"/>
</dbReference>
<keyword evidence="3" id="KW-1185">Reference proteome</keyword>
<evidence type="ECO:0000313" key="3">
    <source>
        <dbReference type="Proteomes" id="UP000239494"/>
    </source>
</evidence>
<feature type="domain" description="VOC" evidence="1">
    <location>
        <begin position="5"/>
        <end position="125"/>
    </location>
</feature>
<dbReference type="RefSeq" id="WP_106193381.1">
    <property type="nucleotide sequence ID" value="NZ_PVTF01000013.1"/>
</dbReference>
<accession>A0A2T0SQW8</accession>
<dbReference type="PROSITE" id="PS51819">
    <property type="entry name" value="VOC"/>
    <property type="match status" value="1"/>
</dbReference>
<dbReference type="InterPro" id="IPR029068">
    <property type="entry name" value="Glyas_Bleomycin-R_OHBP_Dase"/>
</dbReference>
<reference evidence="2 3" key="1">
    <citation type="submission" date="2018-03" db="EMBL/GenBank/DDBJ databases">
        <title>Genomic Encyclopedia of Archaeal and Bacterial Type Strains, Phase II (KMG-II): from individual species to whole genera.</title>
        <authorList>
            <person name="Goeker M."/>
        </authorList>
    </citation>
    <scope>NUCLEOTIDE SEQUENCE [LARGE SCALE GENOMIC DNA]</scope>
    <source>
        <strain evidence="2 3">DSM 44720</strain>
    </source>
</reference>
<comment type="caution">
    <text evidence="2">The sequence shown here is derived from an EMBL/GenBank/DDBJ whole genome shotgun (WGS) entry which is preliminary data.</text>
</comment>
<dbReference type="InterPro" id="IPR037523">
    <property type="entry name" value="VOC_core"/>
</dbReference>
<dbReference type="SUPFAM" id="SSF54593">
    <property type="entry name" value="Glyoxalase/Bleomycin resistance protein/Dihydroxybiphenyl dioxygenase"/>
    <property type="match status" value="1"/>
</dbReference>
<dbReference type="PANTHER" id="PTHR43279:SF1">
    <property type="entry name" value="CATECHOL-2,3-DIOXYGENASE"/>
    <property type="match status" value="1"/>
</dbReference>
<proteinExistence type="predicted"/>
<organism evidence="2 3">
    <name type="scientific">Umezawaea tangerina</name>
    <dbReference type="NCBI Taxonomy" id="84725"/>
    <lineage>
        <taxon>Bacteria</taxon>
        <taxon>Bacillati</taxon>
        <taxon>Actinomycetota</taxon>
        <taxon>Actinomycetes</taxon>
        <taxon>Pseudonocardiales</taxon>
        <taxon>Pseudonocardiaceae</taxon>
        <taxon>Umezawaea</taxon>
    </lineage>
</organism>
<keyword evidence="2" id="KW-0223">Dioxygenase</keyword>
<dbReference type="Gene3D" id="3.10.180.10">
    <property type="entry name" value="2,3-Dihydroxybiphenyl 1,2-Dioxygenase, domain 1"/>
    <property type="match status" value="1"/>
</dbReference>
<evidence type="ECO:0000313" key="2">
    <source>
        <dbReference type="EMBL" id="PRY35799.1"/>
    </source>
</evidence>
<protein>
    <submittedName>
        <fullName evidence="2">Glyoxalase/bleomycin resistance protein/dioxygenase superfamily protein</fullName>
    </submittedName>
</protein>
<sequence>MAIRGLNHAVLWVRDPAPSSAFYVDVLGFRVVHSTPRSVFLRAPESSNDHDLGLFRTDVAAPSTAGQGQVGLYHLAWEVPTLADLRDCRDRLEAAGALVGSSDHGATKGLYAKDPDGLEFEVCWLVPHHLVDAEVLAHRGELDLDADIARYGADTTGACARVGAPARSG</sequence>
<dbReference type="OrthoDB" id="9792626at2"/>
<dbReference type="Pfam" id="PF00903">
    <property type="entry name" value="Glyoxalase"/>
    <property type="match status" value="1"/>
</dbReference>
<dbReference type="GO" id="GO:0051213">
    <property type="term" value="F:dioxygenase activity"/>
    <property type="evidence" value="ECO:0007669"/>
    <property type="project" value="UniProtKB-KW"/>
</dbReference>
<name>A0A2T0SQW8_9PSEU</name>
<keyword evidence="2" id="KW-0560">Oxidoreductase</keyword>
<dbReference type="AlphaFoldDB" id="A0A2T0SQW8"/>
<dbReference type="EMBL" id="PVTF01000013">
    <property type="protein sequence ID" value="PRY35799.1"/>
    <property type="molecule type" value="Genomic_DNA"/>
</dbReference>